<evidence type="ECO:0000313" key="3">
    <source>
        <dbReference type="Proteomes" id="UP000183615"/>
    </source>
</evidence>
<dbReference type="Pfam" id="PF20773">
    <property type="entry name" value="InhA-like_MAM"/>
    <property type="match status" value="2"/>
</dbReference>
<reference evidence="2 3" key="1">
    <citation type="submission" date="2016-08" db="EMBL/GenBank/DDBJ databases">
        <title>New Insights into Marine Group III Euryarchaeota, from dark to light.</title>
        <authorList>
            <person name="Haro-Moreno J.M."/>
            <person name="Rodriguez-Valera F."/>
            <person name="Lopez-Garcia P."/>
            <person name="Moreira D."/>
            <person name="Martin-Cuadrado A.B."/>
        </authorList>
    </citation>
    <scope>NUCLEOTIDE SEQUENCE [LARGE SCALE GENOMIC DNA]</scope>
    <source>
        <strain evidence="2">CG-Epi2</strain>
    </source>
</reference>
<evidence type="ECO:0000259" key="1">
    <source>
        <dbReference type="Pfam" id="PF07705"/>
    </source>
</evidence>
<dbReference type="Proteomes" id="UP000183615">
    <property type="component" value="Unassembled WGS sequence"/>
</dbReference>
<evidence type="ECO:0000313" key="2">
    <source>
        <dbReference type="EMBL" id="OIR21407.1"/>
    </source>
</evidence>
<dbReference type="EMBL" id="MIYZ01000042">
    <property type="protein sequence ID" value="OIR21407.1"/>
    <property type="molecule type" value="Genomic_DNA"/>
</dbReference>
<feature type="domain" description="CARDB" evidence="1">
    <location>
        <begin position="367"/>
        <end position="452"/>
    </location>
</feature>
<feature type="domain" description="CARDB" evidence="1">
    <location>
        <begin position="15"/>
        <end position="114"/>
    </location>
</feature>
<accession>A0A1J5TKC0</accession>
<dbReference type="InterPro" id="IPR013783">
    <property type="entry name" value="Ig-like_fold"/>
</dbReference>
<dbReference type="Gene3D" id="2.60.40.10">
    <property type="entry name" value="Immunoglobulins"/>
    <property type="match status" value="5"/>
</dbReference>
<dbReference type="Gene3D" id="2.60.120.260">
    <property type="entry name" value="Galactose-binding domain-like"/>
    <property type="match status" value="2"/>
</dbReference>
<feature type="domain" description="CARDB" evidence="1">
    <location>
        <begin position="935"/>
        <end position="1014"/>
    </location>
</feature>
<comment type="caution">
    <text evidence="2">The sequence shown here is derived from an EMBL/GenBank/DDBJ whole genome shotgun (WGS) entry which is preliminary data.</text>
</comment>
<sequence length="2187" mass="241922">MLPFSAMNTLAEGEPDLSINDISFSDNNPTGGDTVTITAEIANDGGSSGLVSVTTNVSFYWDGNYIGKDSITVPGSNTADAEIDWRAVGGSHTITVIVDEENTTAESDEGNNEEDEDITVEYPLILFLDDDNSSNNGGTRTETDGYYSTALDNMSNGIGYDIIRVDSGQNAPDYDTLSQYSLIIWACGTDYISGDTDVTFTDDDKTNVASFLEDGGSLWAIGHDILYDFDSSDGERGEGDFEYDYLGVAYADHDRTTPAILYGVDDDPVSDGVEYNADAISSDFGDDVNPREGFEKVLSSGAADGYNISTIRTEEDFKLIFMAVDFSSITESSDRDELMESIVEYLVVQLENDVALGRFNTPTDGHTVEPGVTNPINVTVRNRGTEDQTGIEVDLEIRCLNNTYRFTDTDTISLNAGESAFVEFDWNTPDDEDYEYEIKSTATIANDEKEDNDDKQIAVNTYVMYDVELSEGHVDPMIAEKDTERNMSVLVTNIGDVSMNSDIVGKVYDGAGGVVYNGGSQNTGDLSPGDSISLDWQWETDEYGTFWFEAKLDDDNDEVPENDLVSVLMRSVDIEFSDDMEDGPNGWTNYKSLSNPWHIIDTTEDSNREASSPTHAMWVGDESKGDGEYDNNWDFSLYTANEISLGTSPTMVVDIWYHTENSWDGGNVQISTDSGENWEVINPDGGYPDDAVVGLDNEPGYTASSGDGTTSSWETANFNLGNYSGEDVKFKFRFGTDSSVNSYEGWYIDNFQIKEGITTQYEDDFEDGDGDWGSDIVLSEWNYYELGEEYGKTYSGDYSWYLGNPDTGAYSPSLNDSLETPMIDLGDGSEKYVSAMVWFGIAGPADSAILEINLSGDWKTLGSFPGDDSDYSEEYDNADENGWLYIEYDVSEYEGDASFRIRFVSDAYTQYDGLYIDDFTLYSLPPIPNDVGTKNLDAPDTAKPGRAVTFSSNIYNFGTEDQNAFDVRGTVTKDDGTEVYNQTQTVSELESKSNITLDWVWEGGANGTYTIRVETLLDDDERAGNNPKESDIDIAESGYNIALTVEEQAKDVLSGESVIFNFTAKNTGENSGYYDITVDYNSNPDEWKIISHTTVLYLSSGSSQNFTVAIISPTLASTGDEHQFSVTVTSRDDPETEDSQDLSVTPFYYDQAGGDKVLLIDANFGKNNGYNNYYDVDKIDSRMKLTLQQYFNDGESRGYDVYTIPYDIEAGSYGELHPYPTNDLMSNYEVVIWVQGDHNQRNLTSWKACIGDYLDGGGNMWIIGQQFMTALNSSTGPREEGSFEYDYLKVQSISHSSGMPNPLIGVNDDEIFSEAEYDMGDRSVLFYDYTDWITPTDDAIGAFYTTIDNWWHIIDTEEDTNRKAYSSTHSMWIGDKDKNDGEYQSGWDYSIYTSSEYELGSNGQLKFQHYYDTESEVAAYDGGNVQISTNNGEDWEIIYPDGGYPADSVSGLDTEPGYFGDSEGWVQASFDLSNFSGEDVKFRFRFGSDGSTDAYEGWYFDDVELIDATGTILFDDFEDGSTNWDDVPQVFNLSLHYQGDYRLIVSPFTFAFVNSSEEREDMVGRSLDWLRAAAAADDVGVDSLDIENPTNENSTIAFSSVIKNYGTEDQNAFEVEARVEDSDGNELWSQTKMVTNLQSGEERTLNWEWDSENPREVTFIVETLKEDESHRNNLKKEDRDITMICIPEITTFNEHKEGEPGDDVMFDLIVSNRASGNDILEIEMTGSASNWGQITNQMNLHSNESRDIELALKIDENADYGDYDLNIIVTASDGTTEELELLVTVTDDPINYEVEIALEPTSIESIAGKDVEVDITIYNRGDGQDTFDLESRGEEASWVNFEENGILIGAGGEHTVTAIISIPADAEEGNAYVEIWAISRNDQSAEDDKTVKVIVEELTVGATLIRDSSGLLNIAPGTSGDFEFTILSDSNGAQLLTVLTEGNAGEWATSTITEIDLDAEGATTFTVTVLVPEGTSEATYRLEVILMFGEEELAKSVSNIVAKAPFEEQSEMELCLTSTNTCFSSSAGLSTFEIDLNMDSESITSEQFDFTVENLGNVDIVLGFEINGPNDMTTTSMLTYTDGDGKTVWMVSIMPEDALTIGDGEMEFGTLSILANKPEPGSYTYTLMWMEVTETGSNNLGQISVNVNIEGETTPESTTEEEDSLLPGPSFISIISLLGLIVYRRKK</sequence>
<name>A0A1J5TKC0_9ARCH</name>
<proteinExistence type="predicted"/>
<dbReference type="InterPro" id="IPR011635">
    <property type="entry name" value="CARDB"/>
</dbReference>
<dbReference type="PANTHER" id="PTHR39198">
    <property type="entry name" value="HYPOTHETICAL MEMBRANE PROTEIN, CONSERVED"/>
    <property type="match status" value="1"/>
</dbReference>
<dbReference type="PANTHER" id="PTHR39198:SF1">
    <property type="entry name" value="ALPHA-GALACTOSIDASE NEW3 DOMAIN-CONTAINING PROTEIN"/>
    <property type="match status" value="1"/>
</dbReference>
<protein>
    <recommendedName>
        <fullName evidence="1">CARDB domain-containing protein</fullName>
    </recommendedName>
</protein>
<gene>
    <name evidence="2" type="ORF">BET99_02540</name>
</gene>
<organism evidence="2 3">
    <name type="scientific">Marine Group III euryarchaeote CG-Epi2</name>
    <dbReference type="NCBI Taxonomy" id="1888996"/>
    <lineage>
        <taxon>Archaea</taxon>
        <taxon>Methanobacteriati</taxon>
        <taxon>Thermoplasmatota</taxon>
        <taxon>Thermoplasmata</taxon>
        <taxon>Candidatus Thermoprofundales</taxon>
    </lineage>
</organism>
<dbReference type="Pfam" id="PF07705">
    <property type="entry name" value="CARDB"/>
    <property type="match status" value="3"/>
</dbReference>